<keyword evidence="4" id="KW-0028">Amino-acid biosynthesis</keyword>
<sequence length="219" mass="23697">MPTLVFSLEVIRTWCDADAVCFDVDSTVCLDEGIDELADFCGAGQAVAQWTAKAMAGSVAFEEALAAPLSLFKPSIEQVQDCIEQRPPRISSGIAELIEKLKGRHTDPVALELGVPLENIFANQLLFGTSGEYVGFDPTEPTSRSGGKAVAVQHIRQCMQKCRYKSVVMIGDGATDLEARQPGGADLFICYGGVQMREAVARKADWVVSDFNELMPYLG</sequence>
<evidence type="ECO:0000256" key="2">
    <source>
        <dbReference type="ARBA" id="ARBA00005135"/>
    </source>
</evidence>
<evidence type="ECO:0000313" key="10">
    <source>
        <dbReference type="Proteomes" id="UP000275267"/>
    </source>
</evidence>
<gene>
    <name evidence="9" type="ORF">C2845_PM06G29430</name>
</gene>
<dbReference type="GO" id="GO:0009507">
    <property type="term" value="C:chloroplast"/>
    <property type="evidence" value="ECO:0007669"/>
    <property type="project" value="TreeGrafter"/>
</dbReference>
<evidence type="ECO:0000256" key="6">
    <source>
        <dbReference type="ARBA" id="ARBA00022801"/>
    </source>
</evidence>
<dbReference type="OrthoDB" id="27226at2759"/>
<organism evidence="9 10">
    <name type="scientific">Panicum miliaceum</name>
    <name type="common">Proso millet</name>
    <name type="synonym">Broomcorn millet</name>
    <dbReference type="NCBI Taxonomy" id="4540"/>
    <lineage>
        <taxon>Eukaryota</taxon>
        <taxon>Viridiplantae</taxon>
        <taxon>Streptophyta</taxon>
        <taxon>Embryophyta</taxon>
        <taxon>Tracheophyta</taxon>
        <taxon>Spermatophyta</taxon>
        <taxon>Magnoliopsida</taxon>
        <taxon>Liliopsida</taxon>
        <taxon>Poales</taxon>
        <taxon>Poaceae</taxon>
        <taxon>PACMAD clade</taxon>
        <taxon>Panicoideae</taxon>
        <taxon>Panicodae</taxon>
        <taxon>Paniceae</taxon>
        <taxon>Panicinae</taxon>
        <taxon>Panicum</taxon>
        <taxon>Panicum sect. Panicum</taxon>
    </lineage>
</organism>
<dbReference type="GO" id="GO:0000287">
    <property type="term" value="F:magnesium ion binding"/>
    <property type="evidence" value="ECO:0007669"/>
    <property type="project" value="TreeGrafter"/>
</dbReference>
<name>A0A3L6RCG8_PANMI</name>
<evidence type="ECO:0000256" key="5">
    <source>
        <dbReference type="ARBA" id="ARBA00022723"/>
    </source>
</evidence>
<evidence type="ECO:0000256" key="7">
    <source>
        <dbReference type="ARBA" id="ARBA00022842"/>
    </source>
</evidence>
<dbReference type="PANTHER" id="PTHR43344:SF2">
    <property type="entry name" value="PHOSPHOSERINE PHOSPHATASE"/>
    <property type="match status" value="1"/>
</dbReference>
<dbReference type="NCBIfam" id="TIGR01488">
    <property type="entry name" value="HAD-SF-IB"/>
    <property type="match status" value="1"/>
</dbReference>
<comment type="caution">
    <text evidence="9">The sequence shown here is derived from an EMBL/GenBank/DDBJ whole genome shotgun (WGS) entry which is preliminary data.</text>
</comment>
<dbReference type="InterPro" id="IPR050582">
    <property type="entry name" value="HAD-like_SerB"/>
</dbReference>
<evidence type="ECO:0000256" key="1">
    <source>
        <dbReference type="ARBA" id="ARBA00001946"/>
    </source>
</evidence>
<dbReference type="Gene3D" id="1.10.150.210">
    <property type="entry name" value="Phosphoserine phosphatase, domain 2"/>
    <property type="match status" value="1"/>
</dbReference>
<evidence type="ECO:0000256" key="4">
    <source>
        <dbReference type="ARBA" id="ARBA00022605"/>
    </source>
</evidence>
<dbReference type="Proteomes" id="UP000275267">
    <property type="component" value="Unassembled WGS sequence"/>
</dbReference>
<dbReference type="AlphaFoldDB" id="A0A3L6RCG8"/>
<dbReference type="SUPFAM" id="SSF56784">
    <property type="entry name" value="HAD-like"/>
    <property type="match status" value="1"/>
</dbReference>
<keyword evidence="5" id="KW-0479">Metal-binding</keyword>
<dbReference type="STRING" id="4540.A0A3L6RCG8"/>
<protein>
    <recommendedName>
        <fullName evidence="3">phosphoserine phosphatase</fullName>
        <ecNumber evidence="3">3.1.3.3</ecNumber>
    </recommendedName>
</protein>
<keyword evidence="6" id="KW-0378">Hydrolase</keyword>
<comment type="pathway">
    <text evidence="2">Amino-acid biosynthesis; L-serine biosynthesis; L-serine from 3-phospho-D-glycerate: step 3/3.</text>
</comment>
<accession>A0A3L6RCG8</accession>
<dbReference type="InterPro" id="IPR023214">
    <property type="entry name" value="HAD_sf"/>
</dbReference>
<dbReference type="InterPro" id="IPR036412">
    <property type="entry name" value="HAD-like_sf"/>
</dbReference>
<dbReference type="PANTHER" id="PTHR43344">
    <property type="entry name" value="PHOSPHOSERINE PHOSPHATASE"/>
    <property type="match status" value="1"/>
</dbReference>
<dbReference type="Gene3D" id="3.40.50.1000">
    <property type="entry name" value="HAD superfamily/HAD-like"/>
    <property type="match status" value="1"/>
</dbReference>
<reference evidence="10" key="1">
    <citation type="journal article" date="2019" name="Nat. Commun.">
        <title>The genome of broomcorn millet.</title>
        <authorList>
            <person name="Zou C."/>
            <person name="Miki D."/>
            <person name="Li D."/>
            <person name="Tang Q."/>
            <person name="Xiao L."/>
            <person name="Rajput S."/>
            <person name="Deng P."/>
            <person name="Jia W."/>
            <person name="Huang R."/>
            <person name="Zhang M."/>
            <person name="Sun Y."/>
            <person name="Hu J."/>
            <person name="Fu X."/>
            <person name="Schnable P.S."/>
            <person name="Li F."/>
            <person name="Zhang H."/>
            <person name="Feng B."/>
            <person name="Zhu X."/>
            <person name="Liu R."/>
            <person name="Schnable J.C."/>
            <person name="Zhu J.-K."/>
            <person name="Zhang H."/>
        </authorList>
    </citation>
    <scope>NUCLEOTIDE SEQUENCE [LARGE SCALE GENOMIC DNA]</scope>
</reference>
<dbReference type="CDD" id="cd04309">
    <property type="entry name" value="HAD_PSP_eu"/>
    <property type="match status" value="1"/>
</dbReference>
<dbReference type="FunFam" id="1.10.150.210:FF:000003">
    <property type="entry name" value="Phosphoserine phosphatase SerB"/>
    <property type="match status" value="1"/>
</dbReference>
<evidence type="ECO:0000313" key="9">
    <source>
        <dbReference type="EMBL" id="RLN00126.1"/>
    </source>
</evidence>
<keyword evidence="10" id="KW-1185">Reference proteome</keyword>
<dbReference type="GO" id="GO:0036424">
    <property type="term" value="F:L-phosphoserine phosphatase activity"/>
    <property type="evidence" value="ECO:0007669"/>
    <property type="project" value="TreeGrafter"/>
</dbReference>
<dbReference type="EMBL" id="PQIB02000009">
    <property type="protein sequence ID" value="RLN00126.1"/>
    <property type="molecule type" value="Genomic_DNA"/>
</dbReference>
<proteinExistence type="predicted"/>
<evidence type="ECO:0000256" key="8">
    <source>
        <dbReference type="ARBA" id="ARBA00023299"/>
    </source>
</evidence>
<keyword evidence="7" id="KW-0460">Magnesium</keyword>
<dbReference type="Pfam" id="PF00702">
    <property type="entry name" value="Hydrolase"/>
    <property type="match status" value="1"/>
</dbReference>
<dbReference type="EC" id="3.1.3.3" evidence="3"/>
<evidence type="ECO:0000256" key="3">
    <source>
        <dbReference type="ARBA" id="ARBA00012640"/>
    </source>
</evidence>
<dbReference type="GO" id="GO:0006564">
    <property type="term" value="P:L-serine biosynthetic process"/>
    <property type="evidence" value="ECO:0007669"/>
    <property type="project" value="UniProtKB-KW"/>
</dbReference>
<comment type="cofactor">
    <cofactor evidence="1">
        <name>Mg(2+)</name>
        <dbReference type="ChEBI" id="CHEBI:18420"/>
    </cofactor>
</comment>
<keyword evidence="8" id="KW-0718">Serine biosynthesis</keyword>